<organism evidence="1 2">
    <name type="scientific">Klebsiella oxytoca</name>
    <dbReference type="NCBI Taxonomy" id="571"/>
    <lineage>
        <taxon>Bacteria</taxon>
        <taxon>Pseudomonadati</taxon>
        <taxon>Pseudomonadota</taxon>
        <taxon>Gammaproteobacteria</taxon>
        <taxon>Enterobacterales</taxon>
        <taxon>Enterobacteriaceae</taxon>
        <taxon>Klebsiella/Raoultella group</taxon>
        <taxon>Klebsiella</taxon>
    </lineage>
</organism>
<evidence type="ECO:0000313" key="1">
    <source>
        <dbReference type="EMBL" id="MBQ0604815.1"/>
    </source>
</evidence>
<comment type="caution">
    <text evidence="1">The sequence shown here is derived from an EMBL/GenBank/DDBJ whole genome shotgun (WGS) entry which is preliminary data.</text>
</comment>
<reference evidence="1 2" key="1">
    <citation type="submission" date="2021-03" db="EMBL/GenBank/DDBJ databases">
        <authorList>
            <person name="Stanton E."/>
        </authorList>
    </citation>
    <scope>NUCLEOTIDE SEQUENCE [LARGE SCALE GENOMIC DNA]</scope>
    <source>
        <strain evidence="1 2">2020EL-00037</strain>
    </source>
</reference>
<name>A0AAP2BSF5_KLEOX</name>
<protein>
    <submittedName>
        <fullName evidence="1">Uncharacterized protein</fullName>
    </submittedName>
</protein>
<dbReference type="Proteomes" id="UP000673434">
    <property type="component" value="Unassembled WGS sequence"/>
</dbReference>
<accession>A0AAP2BSF5</accession>
<dbReference type="AlphaFoldDB" id="A0AAP2BSF5"/>
<sequence length="68" mass="7714">MTISFEMLTALYRRMEFQEEFRVGTLLLSDQSDCDQINTLLDDPREYGLSIDTGTVAPGNTINLRVTP</sequence>
<proteinExistence type="predicted"/>
<feature type="non-terminal residue" evidence="1">
    <location>
        <position position="68"/>
    </location>
</feature>
<keyword evidence="2" id="KW-1185">Reference proteome</keyword>
<dbReference type="EMBL" id="JAGKON010000188">
    <property type="protein sequence ID" value="MBQ0604815.1"/>
    <property type="molecule type" value="Genomic_DNA"/>
</dbReference>
<gene>
    <name evidence="1" type="ORF">J7S78_34295</name>
</gene>
<evidence type="ECO:0000313" key="2">
    <source>
        <dbReference type="Proteomes" id="UP000673434"/>
    </source>
</evidence>